<evidence type="ECO:0000313" key="2">
    <source>
        <dbReference type="Proteomes" id="UP000002037"/>
    </source>
</evidence>
<dbReference type="EMBL" id="GG692398">
    <property type="protein sequence ID" value="EER32971.1"/>
    <property type="molecule type" value="Genomic_DNA"/>
</dbReference>
<dbReference type="HOGENOM" id="CLU_1895934_0_0_1"/>
<dbReference type="VEuPathDB" id="FungiDB:CTRG_03396"/>
<dbReference type="AlphaFoldDB" id="C5MBF4"/>
<keyword evidence="2" id="KW-1185">Reference proteome</keyword>
<gene>
    <name evidence="1" type="ORF">CTRG_03396</name>
</gene>
<dbReference type="eggNOG" id="ENOG502T49I">
    <property type="taxonomic scope" value="Eukaryota"/>
</dbReference>
<protein>
    <submittedName>
        <fullName evidence="1">Isocitrate dehydrogenase subunit 1, mitochondrial</fullName>
    </submittedName>
</protein>
<reference evidence="1 2" key="1">
    <citation type="journal article" date="2009" name="Nature">
        <title>Evolution of pathogenicity and sexual reproduction in eight Candida genomes.</title>
        <authorList>
            <person name="Butler G."/>
            <person name="Rasmussen M.D."/>
            <person name="Lin M.F."/>
            <person name="Santos M.A."/>
            <person name="Sakthikumar S."/>
            <person name="Munro C.A."/>
            <person name="Rheinbay E."/>
            <person name="Grabherr M."/>
            <person name="Forche A."/>
            <person name="Reedy J.L."/>
            <person name="Agrafioti I."/>
            <person name="Arnaud M.B."/>
            <person name="Bates S."/>
            <person name="Brown A.J."/>
            <person name="Brunke S."/>
            <person name="Costanzo M.C."/>
            <person name="Fitzpatrick D.A."/>
            <person name="de Groot P.W."/>
            <person name="Harris D."/>
            <person name="Hoyer L.L."/>
            <person name="Hube B."/>
            <person name="Klis F.M."/>
            <person name="Kodira C."/>
            <person name="Lennard N."/>
            <person name="Logue M.E."/>
            <person name="Martin R."/>
            <person name="Neiman A.M."/>
            <person name="Nikolaou E."/>
            <person name="Quail M.A."/>
            <person name="Quinn J."/>
            <person name="Santos M.C."/>
            <person name="Schmitzberger F.F."/>
            <person name="Sherlock G."/>
            <person name="Shah P."/>
            <person name="Silverstein K.A."/>
            <person name="Skrzypek M.S."/>
            <person name="Soll D."/>
            <person name="Staggs R."/>
            <person name="Stansfield I."/>
            <person name="Stumpf M.P."/>
            <person name="Sudbery P.E."/>
            <person name="Srikantha T."/>
            <person name="Zeng Q."/>
            <person name="Berman J."/>
            <person name="Berriman M."/>
            <person name="Heitman J."/>
            <person name="Gow N.A."/>
            <person name="Lorenz M.C."/>
            <person name="Birren B.W."/>
            <person name="Kellis M."/>
            <person name="Cuomo C.A."/>
        </authorList>
    </citation>
    <scope>NUCLEOTIDE SEQUENCE [LARGE SCALE GENOMIC DNA]</scope>
    <source>
        <strain evidence="2">ATCC MYA-3404 / T1</strain>
    </source>
</reference>
<evidence type="ECO:0000313" key="1">
    <source>
        <dbReference type="EMBL" id="EER32971.1"/>
    </source>
</evidence>
<dbReference type="OrthoDB" id="8060854at2759"/>
<accession>C5MBF4</accession>
<name>C5MBF4_CANTT</name>
<sequence>MFQTRVFTFGVFSDQGKVNTIVDTFNTWNVFDQNQRSVNIQFFSQGNVQGFGRFTSRSIQDTFQTNLVSLQGFNGFVNTVVLTSFTFNTTDFNNFPINWNFLGFKDLFDRIGNFLTSTIPWNQGNSVSTTVFLW</sequence>
<dbReference type="Proteomes" id="UP000002037">
    <property type="component" value="Unassembled WGS sequence"/>
</dbReference>
<dbReference type="KEGG" id="ctp:CTRG_03396"/>
<organism evidence="1 2">
    <name type="scientific">Candida tropicalis (strain ATCC MYA-3404 / T1)</name>
    <name type="common">Yeast</name>
    <dbReference type="NCBI Taxonomy" id="294747"/>
    <lineage>
        <taxon>Eukaryota</taxon>
        <taxon>Fungi</taxon>
        <taxon>Dikarya</taxon>
        <taxon>Ascomycota</taxon>
        <taxon>Saccharomycotina</taxon>
        <taxon>Pichiomycetes</taxon>
        <taxon>Debaryomycetaceae</taxon>
        <taxon>Candida/Lodderomyces clade</taxon>
        <taxon>Candida</taxon>
    </lineage>
</organism>
<dbReference type="RefSeq" id="XP_002549099.1">
    <property type="nucleotide sequence ID" value="XM_002549053.1"/>
</dbReference>
<dbReference type="GeneID" id="8301991"/>
<proteinExistence type="predicted"/>